<dbReference type="Gramene" id="AET3Gv20768200.5">
    <property type="protein sequence ID" value="AET3Gv20768200.5"/>
    <property type="gene ID" value="AET3Gv20768200"/>
</dbReference>
<reference evidence="2" key="1">
    <citation type="journal article" date="2014" name="Science">
        <title>Ancient hybridizations among the ancestral genomes of bread wheat.</title>
        <authorList>
            <consortium name="International Wheat Genome Sequencing Consortium,"/>
            <person name="Marcussen T."/>
            <person name="Sandve S.R."/>
            <person name="Heier L."/>
            <person name="Spannagl M."/>
            <person name="Pfeifer M."/>
            <person name="Jakobsen K.S."/>
            <person name="Wulff B.B."/>
            <person name="Steuernagel B."/>
            <person name="Mayer K.F."/>
            <person name="Olsen O.A."/>
        </authorList>
    </citation>
    <scope>NUCLEOTIDE SEQUENCE [LARGE SCALE GENOMIC DNA]</scope>
    <source>
        <strain evidence="2">cv. AL8/78</strain>
    </source>
</reference>
<evidence type="ECO:0000313" key="1">
    <source>
        <dbReference type="EnsemblPlants" id="AET3Gv20768200.5"/>
    </source>
</evidence>
<sequence length="120" mass="12637">AEFNRRRILAVVAKDVQRRRVKEPARIQSGGGIGFHHLDKLPPIGFFPSFRPSVCRCGGRAARGGVRGQVGTRRPVLLAPPFGLQGRGSVRWGPSCAAYAAAAPAPATTRLAAAACHGLS</sequence>
<reference evidence="1" key="5">
    <citation type="journal article" date="2021" name="G3 (Bethesda)">
        <title>Aegilops tauschii genome assembly Aet v5.0 features greater sequence contiguity and improved annotation.</title>
        <authorList>
            <person name="Wang L."/>
            <person name="Zhu T."/>
            <person name="Rodriguez J.C."/>
            <person name="Deal K.R."/>
            <person name="Dubcovsky J."/>
            <person name="McGuire P.E."/>
            <person name="Lux T."/>
            <person name="Spannagl M."/>
            <person name="Mayer K.F.X."/>
            <person name="Baldrich P."/>
            <person name="Meyers B.C."/>
            <person name="Huo N."/>
            <person name="Gu Y.Q."/>
            <person name="Zhou H."/>
            <person name="Devos K.M."/>
            <person name="Bennetzen J.L."/>
            <person name="Unver T."/>
            <person name="Budak H."/>
            <person name="Gulick P.J."/>
            <person name="Galiba G."/>
            <person name="Kalapos B."/>
            <person name="Nelson D.R."/>
            <person name="Li P."/>
            <person name="You F.M."/>
            <person name="Luo M.C."/>
            <person name="Dvorak J."/>
        </authorList>
    </citation>
    <scope>NUCLEOTIDE SEQUENCE [LARGE SCALE GENOMIC DNA]</scope>
    <source>
        <strain evidence="1">cv. AL8/78</strain>
    </source>
</reference>
<keyword evidence="2" id="KW-1185">Reference proteome</keyword>
<dbReference type="AlphaFoldDB" id="A0A453FSM6"/>
<reference evidence="2" key="2">
    <citation type="journal article" date="2017" name="Nat. Plants">
        <title>The Aegilops tauschii genome reveals multiple impacts of transposons.</title>
        <authorList>
            <person name="Zhao G."/>
            <person name="Zou C."/>
            <person name="Li K."/>
            <person name="Wang K."/>
            <person name="Li T."/>
            <person name="Gao L."/>
            <person name="Zhang X."/>
            <person name="Wang H."/>
            <person name="Yang Z."/>
            <person name="Liu X."/>
            <person name="Jiang W."/>
            <person name="Mao L."/>
            <person name="Kong X."/>
            <person name="Jiao Y."/>
            <person name="Jia J."/>
        </authorList>
    </citation>
    <scope>NUCLEOTIDE SEQUENCE [LARGE SCALE GENOMIC DNA]</scope>
    <source>
        <strain evidence="2">cv. AL8/78</strain>
    </source>
</reference>
<accession>A0A453FSM6</accession>
<reference evidence="1" key="4">
    <citation type="submission" date="2019-03" db="UniProtKB">
        <authorList>
            <consortium name="EnsemblPlants"/>
        </authorList>
    </citation>
    <scope>IDENTIFICATION</scope>
</reference>
<name>A0A453FSM6_AEGTS</name>
<organism evidence="1 2">
    <name type="scientific">Aegilops tauschii subsp. strangulata</name>
    <name type="common">Goatgrass</name>
    <dbReference type="NCBI Taxonomy" id="200361"/>
    <lineage>
        <taxon>Eukaryota</taxon>
        <taxon>Viridiplantae</taxon>
        <taxon>Streptophyta</taxon>
        <taxon>Embryophyta</taxon>
        <taxon>Tracheophyta</taxon>
        <taxon>Spermatophyta</taxon>
        <taxon>Magnoliopsida</taxon>
        <taxon>Liliopsida</taxon>
        <taxon>Poales</taxon>
        <taxon>Poaceae</taxon>
        <taxon>BOP clade</taxon>
        <taxon>Pooideae</taxon>
        <taxon>Triticodae</taxon>
        <taxon>Triticeae</taxon>
        <taxon>Triticinae</taxon>
        <taxon>Aegilops</taxon>
    </lineage>
</organism>
<proteinExistence type="predicted"/>
<dbReference type="Proteomes" id="UP000015105">
    <property type="component" value="Chromosome 3D"/>
</dbReference>
<dbReference type="EnsemblPlants" id="AET3Gv20768200.5">
    <property type="protein sequence ID" value="AET3Gv20768200.5"/>
    <property type="gene ID" value="AET3Gv20768200"/>
</dbReference>
<reference evidence="1" key="3">
    <citation type="journal article" date="2017" name="Nature">
        <title>Genome sequence of the progenitor of the wheat D genome Aegilops tauschii.</title>
        <authorList>
            <person name="Luo M.C."/>
            <person name="Gu Y.Q."/>
            <person name="Puiu D."/>
            <person name="Wang H."/>
            <person name="Twardziok S.O."/>
            <person name="Deal K.R."/>
            <person name="Huo N."/>
            <person name="Zhu T."/>
            <person name="Wang L."/>
            <person name="Wang Y."/>
            <person name="McGuire P.E."/>
            <person name="Liu S."/>
            <person name="Long H."/>
            <person name="Ramasamy R.K."/>
            <person name="Rodriguez J.C."/>
            <person name="Van S.L."/>
            <person name="Yuan L."/>
            <person name="Wang Z."/>
            <person name="Xia Z."/>
            <person name="Xiao L."/>
            <person name="Anderson O.D."/>
            <person name="Ouyang S."/>
            <person name="Liang Y."/>
            <person name="Zimin A.V."/>
            <person name="Pertea G."/>
            <person name="Qi P."/>
            <person name="Bennetzen J.L."/>
            <person name="Dai X."/>
            <person name="Dawson M.W."/>
            <person name="Muller H.G."/>
            <person name="Kugler K."/>
            <person name="Rivarola-Duarte L."/>
            <person name="Spannagl M."/>
            <person name="Mayer K.F.X."/>
            <person name="Lu F.H."/>
            <person name="Bevan M.W."/>
            <person name="Leroy P."/>
            <person name="Li P."/>
            <person name="You F.M."/>
            <person name="Sun Q."/>
            <person name="Liu Z."/>
            <person name="Lyons E."/>
            <person name="Wicker T."/>
            <person name="Salzberg S.L."/>
            <person name="Devos K.M."/>
            <person name="Dvorak J."/>
        </authorList>
    </citation>
    <scope>NUCLEOTIDE SEQUENCE [LARGE SCALE GENOMIC DNA]</scope>
    <source>
        <strain evidence="1">cv. AL8/78</strain>
    </source>
</reference>
<protein>
    <submittedName>
        <fullName evidence="1">Uncharacterized protein</fullName>
    </submittedName>
</protein>
<evidence type="ECO:0000313" key="2">
    <source>
        <dbReference type="Proteomes" id="UP000015105"/>
    </source>
</evidence>